<keyword evidence="2" id="KW-0694">RNA-binding</keyword>
<dbReference type="PROSITE" id="PS50084">
    <property type="entry name" value="KH_TYPE_1"/>
    <property type="match status" value="1"/>
</dbReference>
<dbReference type="SMART" id="SM00670">
    <property type="entry name" value="PINc"/>
    <property type="match status" value="1"/>
</dbReference>
<dbReference type="Pfam" id="PF00013">
    <property type="entry name" value="KH_1"/>
    <property type="match status" value="1"/>
</dbReference>
<dbReference type="InterPro" id="IPR004087">
    <property type="entry name" value="KH_dom"/>
</dbReference>
<proteinExistence type="inferred from homology"/>
<dbReference type="Gene3D" id="3.40.50.1010">
    <property type="entry name" value="5'-nuclease"/>
    <property type="match status" value="1"/>
</dbReference>
<dbReference type="CDD" id="cd09878">
    <property type="entry name" value="PIN_VapC_VirB11L-ATPase-like"/>
    <property type="match status" value="1"/>
</dbReference>
<dbReference type="InterPro" id="IPR004088">
    <property type="entry name" value="KH_dom_type_1"/>
</dbReference>
<dbReference type="InterPro" id="IPR003593">
    <property type="entry name" value="AAA+_ATPase"/>
</dbReference>
<feature type="domain" description="K Homology" evidence="3">
    <location>
        <begin position="481"/>
        <end position="581"/>
    </location>
</feature>
<dbReference type="InterPro" id="IPR029060">
    <property type="entry name" value="PIN-like_dom_sf"/>
</dbReference>
<name>A0A812F5Q2_9ARCH</name>
<dbReference type="Gene3D" id="3.40.50.300">
    <property type="entry name" value="P-loop containing nucleotide triphosphate hydrolases"/>
    <property type="match status" value="1"/>
</dbReference>
<dbReference type="SUPFAM" id="SSF52540">
    <property type="entry name" value="P-loop containing nucleoside triphosphate hydrolases"/>
    <property type="match status" value="1"/>
</dbReference>
<dbReference type="Pfam" id="PF00437">
    <property type="entry name" value="T2SSE"/>
    <property type="match status" value="1"/>
</dbReference>
<comment type="similarity">
    <text evidence="1">In the N-terminal section; belongs to the PINc/VapC protein family.</text>
</comment>
<dbReference type="CDD" id="cd00105">
    <property type="entry name" value="KH-I"/>
    <property type="match status" value="1"/>
</dbReference>
<evidence type="ECO:0000256" key="1">
    <source>
        <dbReference type="ARBA" id="ARBA00046345"/>
    </source>
</evidence>
<evidence type="ECO:0000259" key="4">
    <source>
        <dbReference type="SMART" id="SM00382"/>
    </source>
</evidence>
<feature type="domain" description="AAA+ ATPase" evidence="4">
    <location>
        <begin position="259"/>
        <end position="394"/>
    </location>
</feature>
<protein>
    <recommendedName>
        <fullName evidence="8">ATPase</fullName>
    </recommendedName>
</protein>
<dbReference type="SUPFAM" id="SSF88723">
    <property type="entry name" value="PIN domain-like"/>
    <property type="match status" value="1"/>
</dbReference>
<dbReference type="EMBL" id="CAJNAQ010000005">
    <property type="protein sequence ID" value="CAE6497744.1"/>
    <property type="molecule type" value="Genomic_DNA"/>
</dbReference>
<dbReference type="InterPro" id="IPR002716">
    <property type="entry name" value="PIN_dom"/>
</dbReference>
<dbReference type="NCBIfam" id="NF010335">
    <property type="entry name" value="PRK13764.1"/>
    <property type="match status" value="1"/>
</dbReference>
<dbReference type="GO" id="GO:0003723">
    <property type="term" value="F:RNA binding"/>
    <property type="evidence" value="ECO:0007669"/>
    <property type="project" value="UniProtKB-UniRule"/>
</dbReference>
<dbReference type="InterPro" id="IPR052041">
    <property type="entry name" value="Nucleic_acid_metab_PIN/TRAM"/>
</dbReference>
<dbReference type="SUPFAM" id="SSF54791">
    <property type="entry name" value="Eukaryotic type KH-domain (KH-domain type I)"/>
    <property type="match status" value="1"/>
</dbReference>
<reference evidence="6" key="1">
    <citation type="submission" date="2021-02" db="EMBL/GenBank/DDBJ databases">
        <authorList>
            <person name="Han P."/>
        </authorList>
    </citation>
    <scope>NUCLEOTIDE SEQUENCE</scope>
    <source>
        <strain evidence="6">Candidatus Nitrosotenuis uzonensis 5A</strain>
    </source>
</reference>
<dbReference type="InterPro" id="IPR001482">
    <property type="entry name" value="T2SS/T4SS_dom"/>
</dbReference>
<evidence type="ECO:0008006" key="8">
    <source>
        <dbReference type="Google" id="ProtNLM"/>
    </source>
</evidence>
<dbReference type="InterPro" id="IPR036612">
    <property type="entry name" value="KH_dom_type_1_sf"/>
</dbReference>
<sequence length="607" mass="67028">MSKIVADTSVIISGYITKQIESGQIHDTVVLIPIAALDELQSQASQGKEPGFVGLEEIKRIQHISKEKRVAIEFTGARPTLEDIKLASHGRIDAIIKDIAKQNNAILYTADYVQGLTAEAEGILVNYQRPEKITTELEFLKFFDQNTMSVHLKEGNPPFAKRGKPGSFKLVKLDEKPLETKYLELISTQILEASKGSNLGTIEISKPGALVIQYSDYRIAITRPPFSESHEITIVHPIVKMTLDQYSVSDKLMKRFSEKAEGVIISGPPGSGKSTLASSLANFYSSLGNIVKTFESPRDLQVNSDITQYTKLDGRFENSADILLLVRPDYTIFDEVRQREDFVVFADLRLAGVGMVGVVHANVALDAVQRFIGKIELGMIPSVIDTVVFVKDGAIAKVYDLELKVKVPSGMVEQDMARPVIEICDFETGKLEYEIYTFGEENVIVPVSGQPAQSGIQNLAEERIREIIRRFDPNPEIYILSDNSVKIKVKKDAIPSMIGKGGSTINDLEKILHVHIDVEPKNGDDESSSGSYSVPFSLKEGNNSILLNVDKKNSGMVADIYVGGNYLTTSRVARHGNIKISKRSDAGKRLMRSAFTKGDIEVFLKDS</sequence>
<dbReference type="InterPro" id="IPR027417">
    <property type="entry name" value="P-loop_NTPase"/>
</dbReference>
<organism evidence="6 7">
    <name type="scientific">Candidatus Nitrosotenuis uzonensis</name>
    <dbReference type="NCBI Taxonomy" id="1407055"/>
    <lineage>
        <taxon>Archaea</taxon>
        <taxon>Nitrososphaerota</taxon>
        <taxon>Candidatus Nitrosotenuis</taxon>
    </lineage>
</organism>
<accession>A0A812F5Q2</accession>
<dbReference type="Proteomes" id="UP000655759">
    <property type="component" value="Unassembled WGS sequence"/>
</dbReference>
<gene>
    <name evidence="6" type="ORF">NUZ5A_50705</name>
</gene>
<dbReference type="Gene3D" id="3.30.1370.10">
    <property type="entry name" value="K Homology domain, type 1"/>
    <property type="match status" value="1"/>
</dbReference>
<comment type="caution">
    <text evidence="6">The sequence shown here is derived from an EMBL/GenBank/DDBJ whole genome shotgun (WGS) entry which is preliminary data.</text>
</comment>
<dbReference type="SMART" id="SM00382">
    <property type="entry name" value="AAA"/>
    <property type="match status" value="1"/>
</dbReference>
<dbReference type="RefSeq" id="WP_205099845.1">
    <property type="nucleotide sequence ID" value="NZ_CAJNAQ010000005.1"/>
</dbReference>
<evidence type="ECO:0000259" key="5">
    <source>
        <dbReference type="SMART" id="SM00670"/>
    </source>
</evidence>
<dbReference type="SMART" id="SM00322">
    <property type="entry name" value="KH"/>
    <property type="match status" value="1"/>
</dbReference>
<evidence type="ECO:0000313" key="7">
    <source>
        <dbReference type="Proteomes" id="UP000655759"/>
    </source>
</evidence>
<dbReference type="PANTHER" id="PTHR11603:SF147">
    <property type="entry name" value="MEMBRANE PROTEIN"/>
    <property type="match status" value="1"/>
</dbReference>
<evidence type="ECO:0000256" key="2">
    <source>
        <dbReference type="PROSITE-ProRule" id="PRU00117"/>
    </source>
</evidence>
<feature type="domain" description="PIN" evidence="5">
    <location>
        <begin position="2"/>
        <end position="116"/>
    </location>
</feature>
<evidence type="ECO:0000259" key="3">
    <source>
        <dbReference type="SMART" id="SM00322"/>
    </source>
</evidence>
<dbReference type="PANTHER" id="PTHR11603">
    <property type="entry name" value="AAA FAMILY ATPASE"/>
    <property type="match status" value="1"/>
</dbReference>
<dbReference type="AlphaFoldDB" id="A0A812F5Q2"/>
<evidence type="ECO:0000313" key="6">
    <source>
        <dbReference type="EMBL" id="CAE6497744.1"/>
    </source>
</evidence>